<keyword evidence="4" id="KW-0134">Cell wall</keyword>
<dbReference type="Gene3D" id="2.60.40.760">
    <property type="entry name" value="Expansin, cellulose-binding-like domain"/>
    <property type="match status" value="2"/>
</dbReference>
<dbReference type="InterPro" id="IPR007112">
    <property type="entry name" value="Expansin/allergen_DPBB_dom"/>
</dbReference>
<proteinExistence type="inferred from homology"/>
<evidence type="ECO:0000313" key="15">
    <source>
        <dbReference type="Proteomes" id="UP000026962"/>
    </source>
</evidence>
<evidence type="ECO:0000256" key="9">
    <source>
        <dbReference type="ARBA" id="ARBA00023316"/>
    </source>
</evidence>
<dbReference type="PROSITE" id="PS50843">
    <property type="entry name" value="EXPANSIN_CBD"/>
    <property type="match status" value="2"/>
</dbReference>
<dbReference type="SUPFAM" id="SSF49590">
    <property type="entry name" value="PHL pollen allergen"/>
    <property type="match status" value="2"/>
</dbReference>
<feature type="domain" description="Expansin-like EG45" evidence="12">
    <location>
        <begin position="51"/>
        <end position="157"/>
    </location>
</feature>
<dbReference type="GO" id="GO:0016020">
    <property type="term" value="C:membrane"/>
    <property type="evidence" value="ECO:0007669"/>
    <property type="project" value="UniProtKB-SubCell"/>
</dbReference>
<evidence type="ECO:0008006" key="16">
    <source>
        <dbReference type="Google" id="ProtNLM"/>
    </source>
</evidence>
<dbReference type="Gene3D" id="2.40.40.10">
    <property type="entry name" value="RlpA-like domain"/>
    <property type="match status" value="2"/>
</dbReference>
<dbReference type="Proteomes" id="UP000026962">
    <property type="component" value="Chromosome 10"/>
</dbReference>
<sequence length="646" mass="70187">MAGASAKVVAMLLSVLATYGFAAGVGYTNDWLPAKATWYGQPNGAGPDDNGGACGFKNTNQYPFMSMTSCGNEPLFQDGKGCGACYQIRCTNNPSCSGQPRTVIITDMNYYPVARYHFDLSGTAFGAMAKPGLNDQLRHAGIIDIQFKRVPCYHRGLYVNFHVEAGSNPVYLAVLVEFANKDGTVVQLDVMESRPDGKPTRVWTPMRRSWGSIWRLDANHRLQGPFSLRMVSESGQTVIAKQVIPANWRANTNYGSKLCVSARCVGNGTGHGMQYPYVCPLAMVACHRKMATVDGLVCGRGDPFCSLTLSLSNPTTWIELKCTGGRDSALMADQQRGVGAAKTTSWFSRTGDDGTLSICITRLTSQSPEHVSGSSIRMAATMSCKVAAVVAILSVLVVHGSCKGHHVNYNVSDASAYGSGWLPARATWYGAPTGAGPDDNGGACGFKNVNQYPFSSMTSCGNEPLFKDGKGCGSCYQIRCNKDPSCSGNIETVIITDMNYYPVAKYHFDLSGTAFGAMAKPGLNDKLRHSGIIDIQFRRVPCNYPGLKINFHVEEGSNPVYFAVLVEYEDLDGDVVQVDLMESKSSYWTPMRESWGSIWRLDSNHRLQAPFSLRIRSDSGKTLVANNVIPANWSPNSNYRSIVQFS</sequence>
<keyword evidence="8" id="KW-1015">Disulfide bond</keyword>
<dbReference type="STRING" id="4537.A0A0E0MAL1"/>
<keyword evidence="6 11" id="KW-0732">Signal</keyword>
<dbReference type="Gramene" id="OPUNC10G16530.1">
    <property type="protein sequence ID" value="OPUNC10G16530.1"/>
    <property type="gene ID" value="OPUNC10G16530"/>
</dbReference>
<dbReference type="InterPro" id="IPR036908">
    <property type="entry name" value="RlpA-like_sf"/>
</dbReference>
<dbReference type="EnsemblPlants" id="OPUNC10G16530.1">
    <property type="protein sequence ID" value="OPUNC10G16530.1"/>
    <property type="gene ID" value="OPUNC10G16530"/>
</dbReference>
<dbReference type="GO" id="GO:0005576">
    <property type="term" value="C:extracellular region"/>
    <property type="evidence" value="ECO:0007669"/>
    <property type="project" value="InterPro"/>
</dbReference>
<comment type="subcellular location">
    <subcellularLocation>
        <location evidence="1">Membrane</location>
        <topology evidence="1">Peripheral membrane protein</topology>
    </subcellularLocation>
    <subcellularLocation>
        <location evidence="2">Secreted</location>
        <location evidence="2">Cell wall</location>
    </subcellularLocation>
</comment>
<keyword evidence="7" id="KW-0472">Membrane</keyword>
<dbReference type="PRINTS" id="PR01225">
    <property type="entry name" value="EXPANSNFAMLY"/>
</dbReference>
<evidence type="ECO:0000256" key="7">
    <source>
        <dbReference type="ARBA" id="ARBA00023136"/>
    </source>
</evidence>
<evidence type="ECO:0000313" key="14">
    <source>
        <dbReference type="EnsemblPlants" id="OPUNC10G16530.1"/>
    </source>
</evidence>
<evidence type="ECO:0000256" key="8">
    <source>
        <dbReference type="ARBA" id="ARBA00023157"/>
    </source>
</evidence>
<dbReference type="HOGENOM" id="CLU_027462_7_0_1"/>
<dbReference type="CDD" id="cd22275">
    <property type="entry name" value="DPBB_EXPB_N"/>
    <property type="match status" value="2"/>
</dbReference>
<dbReference type="PRINTS" id="PR00829">
    <property type="entry name" value="LOLP1ALLERGN"/>
</dbReference>
<feature type="domain" description="Expansin-like CBD" evidence="13">
    <location>
        <begin position="560"/>
        <end position="641"/>
    </location>
</feature>
<evidence type="ECO:0000256" key="3">
    <source>
        <dbReference type="ARBA" id="ARBA00005650"/>
    </source>
</evidence>
<evidence type="ECO:0000256" key="11">
    <source>
        <dbReference type="SAM" id="SignalP"/>
    </source>
</evidence>
<dbReference type="AlphaFoldDB" id="A0A0E0MAL1"/>
<comment type="similarity">
    <text evidence="3">Belongs to the expansin family. Expansin B subfamily.</text>
</comment>
<evidence type="ECO:0000256" key="5">
    <source>
        <dbReference type="ARBA" id="ARBA00022525"/>
    </source>
</evidence>
<dbReference type="InterPro" id="IPR009009">
    <property type="entry name" value="RlpA-like_DPBB"/>
</dbReference>
<evidence type="ECO:0000256" key="1">
    <source>
        <dbReference type="ARBA" id="ARBA00004170"/>
    </source>
</evidence>
<dbReference type="eggNOG" id="ENOG502QRTE">
    <property type="taxonomic scope" value="Eukaryota"/>
</dbReference>
<dbReference type="InterPro" id="IPR005795">
    <property type="entry name" value="LolPI"/>
</dbReference>
<evidence type="ECO:0000259" key="12">
    <source>
        <dbReference type="PROSITE" id="PS50842"/>
    </source>
</evidence>
<evidence type="ECO:0000259" key="13">
    <source>
        <dbReference type="PROSITE" id="PS50843"/>
    </source>
</evidence>
<evidence type="ECO:0000256" key="2">
    <source>
        <dbReference type="ARBA" id="ARBA00004191"/>
    </source>
</evidence>
<feature type="chain" id="PRO_5002367612" description="Expansin-like EG45 domain-containing protein" evidence="11">
    <location>
        <begin position="23"/>
        <end position="646"/>
    </location>
</feature>
<organism evidence="14">
    <name type="scientific">Oryza punctata</name>
    <name type="common">Red rice</name>
    <dbReference type="NCBI Taxonomy" id="4537"/>
    <lineage>
        <taxon>Eukaryota</taxon>
        <taxon>Viridiplantae</taxon>
        <taxon>Streptophyta</taxon>
        <taxon>Embryophyta</taxon>
        <taxon>Tracheophyta</taxon>
        <taxon>Spermatophyta</taxon>
        <taxon>Magnoliopsida</taxon>
        <taxon>Liliopsida</taxon>
        <taxon>Poales</taxon>
        <taxon>Poaceae</taxon>
        <taxon>BOP clade</taxon>
        <taxon>Oryzoideae</taxon>
        <taxon>Oryzeae</taxon>
        <taxon>Oryzinae</taxon>
        <taxon>Oryza</taxon>
    </lineage>
</organism>
<feature type="domain" description="Expansin-like CBD" evidence="13">
    <location>
        <begin position="170"/>
        <end position="256"/>
    </location>
</feature>
<dbReference type="InterPro" id="IPR007117">
    <property type="entry name" value="Expansin_CBD"/>
</dbReference>
<name>A0A0E0MAL1_ORYPU</name>
<keyword evidence="9" id="KW-0961">Cell wall biogenesis/degradation</keyword>
<evidence type="ECO:0000256" key="6">
    <source>
        <dbReference type="ARBA" id="ARBA00022729"/>
    </source>
</evidence>
<accession>A0A0E0MAL1</accession>
<comment type="function">
    <text evidence="10">May cause loosening and extension of plant cell walls by disrupting non-covalent bonding between cellulose microfibrils and matrix glucans. No enzymatic activity has been found. May be required for rapid internodal elongation in deepwater rice during submergence.</text>
</comment>
<dbReference type="PANTHER" id="PTHR31692">
    <property type="entry name" value="EXPANSIN-B3"/>
    <property type="match status" value="1"/>
</dbReference>
<reference evidence="14" key="1">
    <citation type="submission" date="2015-04" db="UniProtKB">
        <authorList>
            <consortium name="EnsemblPlants"/>
        </authorList>
    </citation>
    <scope>IDENTIFICATION</scope>
</reference>
<dbReference type="PROSITE" id="PS50842">
    <property type="entry name" value="EXPANSIN_EG45"/>
    <property type="match status" value="2"/>
</dbReference>
<dbReference type="InterPro" id="IPR007118">
    <property type="entry name" value="Expan_Lol_pI"/>
</dbReference>
<dbReference type="InterPro" id="IPR036749">
    <property type="entry name" value="Expansin_CBD_sf"/>
</dbReference>
<dbReference type="OMA" id="ENCHPCG"/>
<keyword evidence="5" id="KW-0964">Secreted</keyword>
<dbReference type="Pfam" id="PF01357">
    <property type="entry name" value="Expansin_C"/>
    <property type="match status" value="2"/>
</dbReference>
<dbReference type="SUPFAM" id="SSF50685">
    <property type="entry name" value="Barwin-like endoglucanases"/>
    <property type="match status" value="2"/>
</dbReference>
<reference evidence="14" key="2">
    <citation type="submission" date="2018-05" db="EMBL/GenBank/DDBJ databases">
        <title>OpunRS2 (Oryza punctata Reference Sequence Version 2).</title>
        <authorList>
            <person name="Zhang J."/>
            <person name="Kudrna D."/>
            <person name="Lee S."/>
            <person name="Talag J."/>
            <person name="Welchert J."/>
            <person name="Wing R.A."/>
        </authorList>
    </citation>
    <scope>NUCLEOTIDE SEQUENCE [LARGE SCALE GENOMIC DNA]</scope>
</reference>
<dbReference type="SMART" id="SM00837">
    <property type="entry name" value="DPBB_1"/>
    <property type="match status" value="2"/>
</dbReference>
<evidence type="ECO:0000256" key="4">
    <source>
        <dbReference type="ARBA" id="ARBA00022512"/>
    </source>
</evidence>
<protein>
    <recommendedName>
        <fullName evidence="16">Expansin-like EG45 domain-containing protein</fullName>
    </recommendedName>
</protein>
<dbReference type="GO" id="GO:0071555">
    <property type="term" value="P:cell wall organization"/>
    <property type="evidence" value="ECO:0007669"/>
    <property type="project" value="UniProtKB-KW"/>
</dbReference>
<feature type="signal peptide" evidence="11">
    <location>
        <begin position="1"/>
        <end position="22"/>
    </location>
</feature>
<dbReference type="PANTHER" id="PTHR31692:SF12">
    <property type="entry name" value="EXPANSIN-B6"/>
    <property type="match status" value="1"/>
</dbReference>
<feature type="domain" description="Expansin-like EG45" evidence="12">
    <location>
        <begin position="441"/>
        <end position="547"/>
    </location>
</feature>
<keyword evidence="15" id="KW-1185">Reference proteome</keyword>
<dbReference type="Pfam" id="PF03330">
    <property type="entry name" value="DPBB_1"/>
    <property type="match status" value="2"/>
</dbReference>
<evidence type="ECO:0000256" key="10">
    <source>
        <dbReference type="ARBA" id="ARBA00025488"/>
    </source>
</evidence>